<accession>A0AAW3Z259</accession>
<dbReference type="EMBL" id="JACXBF010000523">
    <property type="protein sequence ID" value="MBD2802548.1"/>
    <property type="molecule type" value="Genomic_DNA"/>
</dbReference>
<reference evidence="1" key="2">
    <citation type="journal article" date="2024" name="Toxins">
        <title>Genome Sequence Analysis of Native Xenorhabdus Strains Isolated from Entomopathogenic Nematodes in Argentina.</title>
        <authorList>
            <person name="Palma L."/>
            <person name="Frizzo L."/>
            <person name="Kaiser S."/>
            <person name="Berry C."/>
            <person name="Caballero P."/>
            <person name="Bode H.B."/>
            <person name="Del Valle E.E."/>
        </authorList>
    </citation>
    <scope>NUCLEOTIDE SEQUENCE</scope>
    <source>
        <strain evidence="1">M</strain>
    </source>
</reference>
<dbReference type="Proteomes" id="UP001193920">
    <property type="component" value="Unassembled WGS sequence"/>
</dbReference>
<gene>
    <name evidence="1" type="ORF">ID854_19425</name>
</gene>
<name>A0AAW3Z259_9GAMM</name>
<evidence type="ECO:0000313" key="1">
    <source>
        <dbReference type="EMBL" id="MBD2802548.1"/>
    </source>
</evidence>
<reference evidence="1" key="1">
    <citation type="submission" date="2020-09" db="EMBL/GenBank/DDBJ databases">
        <authorList>
            <person name="Palma L."/>
            <person name="Caballero P."/>
            <person name="Berry C."/>
            <person name="Del Valle E."/>
        </authorList>
    </citation>
    <scope>NUCLEOTIDE SEQUENCE</scope>
    <source>
        <strain evidence="1">M</strain>
    </source>
</reference>
<dbReference type="GeneID" id="97127008"/>
<proteinExistence type="predicted"/>
<comment type="caution">
    <text evidence="1">The sequence shown here is derived from an EMBL/GenBank/DDBJ whole genome shotgun (WGS) entry which is preliminary data.</text>
</comment>
<protein>
    <submittedName>
        <fullName evidence="1">Uncharacterized protein</fullName>
    </submittedName>
</protein>
<organism evidence="1">
    <name type="scientific">Xenorhabdus szentirmaii</name>
    <dbReference type="NCBI Taxonomy" id="290112"/>
    <lineage>
        <taxon>Bacteria</taxon>
        <taxon>Pseudomonadati</taxon>
        <taxon>Pseudomonadota</taxon>
        <taxon>Gammaproteobacteria</taxon>
        <taxon>Enterobacterales</taxon>
        <taxon>Morganellaceae</taxon>
        <taxon>Xenorhabdus</taxon>
    </lineage>
</organism>
<dbReference type="AlphaFoldDB" id="A0AAW3Z259"/>
<dbReference type="RefSeq" id="WP_156935904.1">
    <property type="nucleotide sequence ID" value="NZ_CAWNPE010000001.1"/>
</dbReference>
<sequence length="50" mass="5567">MLDFQIIGKKIARHEISDKNFLCDIESHIPIAFQIAALLASNSLGIDAKR</sequence>